<protein>
    <submittedName>
        <fullName evidence="1">Uncharacterized protein</fullName>
    </submittedName>
</protein>
<dbReference type="Proteomes" id="UP000321863">
    <property type="component" value="Unassembled WGS sequence"/>
</dbReference>
<name>A0A511YP74_9FLAO</name>
<keyword evidence="2" id="KW-1185">Reference proteome</keyword>
<dbReference type="OrthoDB" id="1263484at2"/>
<gene>
    <name evidence="1" type="ORF">CHA01nite_27280</name>
</gene>
<dbReference type="AlphaFoldDB" id="A0A511YP74"/>
<proteinExistence type="predicted"/>
<evidence type="ECO:0000313" key="1">
    <source>
        <dbReference type="EMBL" id="GEN76988.1"/>
    </source>
</evidence>
<comment type="caution">
    <text evidence="1">The sequence shown here is derived from an EMBL/GenBank/DDBJ whole genome shotgun (WGS) entry which is preliminary data.</text>
</comment>
<reference evidence="1 2" key="1">
    <citation type="submission" date="2019-07" db="EMBL/GenBank/DDBJ databases">
        <title>Whole genome shotgun sequence of Chryseobacterium hagamense NBRC 105253.</title>
        <authorList>
            <person name="Hosoyama A."/>
            <person name="Uohara A."/>
            <person name="Ohji S."/>
            <person name="Ichikawa N."/>
        </authorList>
    </citation>
    <scope>NUCLEOTIDE SEQUENCE [LARGE SCALE GENOMIC DNA]</scope>
    <source>
        <strain evidence="1 2">NBRC 105253</strain>
    </source>
</reference>
<accession>A0A511YP74</accession>
<organism evidence="1 2">
    <name type="scientific">Chryseobacterium hagamense</name>
    <dbReference type="NCBI Taxonomy" id="395935"/>
    <lineage>
        <taxon>Bacteria</taxon>
        <taxon>Pseudomonadati</taxon>
        <taxon>Bacteroidota</taxon>
        <taxon>Flavobacteriia</taxon>
        <taxon>Flavobacteriales</taxon>
        <taxon>Weeksellaceae</taxon>
        <taxon>Chryseobacterium group</taxon>
        <taxon>Chryseobacterium</taxon>
    </lineage>
</organism>
<dbReference type="RefSeq" id="WP_146942326.1">
    <property type="nucleotide sequence ID" value="NZ_BJYJ01000016.1"/>
</dbReference>
<evidence type="ECO:0000313" key="2">
    <source>
        <dbReference type="Proteomes" id="UP000321863"/>
    </source>
</evidence>
<sequence length="85" mass="10147">MDKTVKYLHLKHDDKNAFQIVREMTDSLKTPLYAIRKIKELFPHLSLTEAKEIVIMTVTKYKNLYDYQDSLLPDLEEFSRILNED</sequence>
<dbReference type="EMBL" id="BJYJ01000016">
    <property type="protein sequence ID" value="GEN76988.1"/>
    <property type="molecule type" value="Genomic_DNA"/>
</dbReference>